<feature type="binding site" evidence="6">
    <location>
        <position position="98"/>
    </location>
    <ligand>
        <name>Ni(2+)</name>
        <dbReference type="ChEBI" id="CHEBI:49786"/>
    </ligand>
</feature>
<dbReference type="InterPro" id="IPR050192">
    <property type="entry name" value="CopG/NikR_regulator"/>
</dbReference>
<evidence type="ECO:0000256" key="1">
    <source>
        <dbReference type="ARBA" id="ARBA00022596"/>
    </source>
</evidence>
<dbReference type="Proteomes" id="UP000005273">
    <property type="component" value="Unassembled WGS sequence"/>
</dbReference>
<dbReference type="InterPro" id="IPR014864">
    <property type="entry name" value="TF_NikR_Ni-bd_C"/>
</dbReference>
<name>A0A0T5XCE3_9BACT</name>
<dbReference type="EMBL" id="ACJX03000001">
    <property type="protein sequence ID" value="KRT36028.1"/>
    <property type="molecule type" value="Genomic_DNA"/>
</dbReference>
<dbReference type="GO" id="GO:0003700">
    <property type="term" value="F:DNA-binding transcription factor activity"/>
    <property type="evidence" value="ECO:0007669"/>
    <property type="project" value="UniProtKB-UniRule"/>
</dbReference>
<dbReference type="AlphaFoldDB" id="A0A0T5XCE3"/>
<evidence type="ECO:0000313" key="8">
    <source>
        <dbReference type="EMBL" id="KRT36028.1"/>
    </source>
</evidence>
<dbReference type="GO" id="GO:0016151">
    <property type="term" value="F:nickel cation binding"/>
    <property type="evidence" value="ECO:0007669"/>
    <property type="project" value="UniProtKB-UniRule"/>
</dbReference>
<dbReference type="GO" id="GO:0010045">
    <property type="term" value="P:response to nickel cation"/>
    <property type="evidence" value="ECO:0007669"/>
    <property type="project" value="InterPro"/>
</dbReference>
<keyword evidence="1 6" id="KW-0533">Nickel</keyword>
<dbReference type="eggNOG" id="COG0864">
    <property type="taxonomic scope" value="Bacteria"/>
</dbReference>
<dbReference type="PANTHER" id="PTHR34719:SF2">
    <property type="entry name" value="NICKEL-RESPONSIVE REGULATOR"/>
    <property type="match status" value="1"/>
</dbReference>
<keyword evidence="2 6" id="KW-0479">Metal-binding</keyword>
<sequence length="134" mass="15566">MEELVRFSISIPKSLLDEFERWLHDHGMVNRSEALRQMMRSFITQSKWEFQEGIGSGTVTVIYDHHRHDAVSEITSIQHKYGHIIVCTTHVHIDHSNCLEAIILLGEIDEIKRFLIDLNSLKGIKEIRTSMVNI</sequence>
<reference evidence="9" key="1">
    <citation type="submission" date="2012-09" db="EMBL/GenBank/DDBJ databases">
        <authorList>
            <person name="Weinstock G."/>
            <person name="Sodergren E."/>
            <person name="Clifton S."/>
            <person name="Fulton L."/>
            <person name="Fulton B."/>
            <person name="Courtney L."/>
            <person name="Fronick C."/>
            <person name="Harrison M."/>
            <person name="Strong C."/>
            <person name="Farmer C."/>
            <person name="Delehaunty K."/>
            <person name="Markovic C."/>
            <person name="Hall O."/>
            <person name="Minx P."/>
            <person name="Tomlinson C."/>
            <person name="Mitreva M."/>
            <person name="Nelson J."/>
            <person name="Hou S."/>
            <person name="Wollam A."/>
            <person name="Pepin K.H."/>
            <person name="Johnson M."/>
            <person name="Bhonagiri V."/>
            <person name="Nash W.E."/>
            <person name="Suruliraj S."/>
            <person name="Warren W."/>
            <person name="Chinwalla A."/>
            <person name="Mardis E.R."/>
            <person name="Wilson R.K."/>
        </authorList>
    </citation>
    <scope>NUCLEOTIDE SEQUENCE [LARGE SCALE GENOMIC DNA]</scope>
    <source>
        <strain evidence="9">OS1</strain>
    </source>
</reference>
<dbReference type="InterPro" id="IPR027271">
    <property type="entry name" value="Acetolactate_synth/TF_NikR_C"/>
</dbReference>
<feature type="binding site" evidence="6">
    <location>
        <position position="79"/>
    </location>
    <ligand>
        <name>Ni(2+)</name>
        <dbReference type="ChEBI" id="CHEBI:49786"/>
    </ligand>
</feature>
<comment type="caution">
    <text evidence="8">The sequence shown here is derived from an EMBL/GenBank/DDBJ whole genome shotgun (WGS) entry which is preliminary data.</text>
</comment>
<dbReference type="SUPFAM" id="SSF55021">
    <property type="entry name" value="ACT-like"/>
    <property type="match status" value="1"/>
</dbReference>
<dbReference type="Gene3D" id="3.30.70.1150">
    <property type="entry name" value="ACT-like. Chain A, domain 2"/>
    <property type="match status" value="1"/>
</dbReference>
<organism evidence="8 9">
    <name type="scientific">Acetomicrobium hydrogeniformans ATCC BAA-1850</name>
    <dbReference type="NCBI Taxonomy" id="592015"/>
    <lineage>
        <taxon>Bacteria</taxon>
        <taxon>Thermotogati</taxon>
        <taxon>Synergistota</taxon>
        <taxon>Synergistia</taxon>
        <taxon>Synergistales</taxon>
        <taxon>Acetomicrobiaceae</taxon>
        <taxon>Acetomicrobium</taxon>
    </lineage>
</organism>
<dbReference type="InterPro" id="IPR045865">
    <property type="entry name" value="ACT-like_dom_sf"/>
</dbReference>
<evidence type="ECO:0000259" key="7">
    <source>
        <dbReference type="Pfam" id="PF08753"/>
    </source>
</evidence>
<dbReference type="NCBIfam" id="NF003381">
    <property type="entry name" value="PRK04460.1"/>
    <property type="match status" value="1"/>
</dbReference>
<evidence type="ECO:0000256" key="2">
    <source>
        <dbReference type="ARBA" id="ARBA00022723"/>
    </source>
</evidence>
<evidence type="ECO:0000256" key="6">
    <source>
        <dbReference type="HAMAP-Rule" id="MF_00476"/>
    </source>
</evidence>
<keyword evidence="3 6" id="KW-0805">Transcription regulation</keyword>
<comment type="cofactor">
    <cofactor evidence="6">
        <name>Ni(2+)</name>
        <dbReference type="ChEBI" id="CHEBI:49786"/>
    </cofactor>
    <text evidence="6">Binds 1 nickel ion per subunit.</text>
</comment>
<dbReference type="OrthoDB" id="9806294at2"/>
<protein>
    <recommendedName>
        <fullName evidence="6">Putative nickel-responsive regulator</fullName>
    </recommendedName>
</protein>
<comment type="similarity">
    <text evidence="6">Belongs to the transcriptional regulatory CopG/NikR family.</text>
</comment>
<dbReference type="STRING" id="592015.HMPREF1705_03294"/>
<comment type="function">
    <text evidence="6">Transcriptional regulator.</text>
</comment>
<evidence type="ECO:0000256" key="4">
    <source>
        <dbReference type="ARBA" id="ARBA00023125"/>
    </source>
</evidence>
<dbReference type="InterPro" id="IPR010985">
    <property type="entry name" value="Ribbon_hlx_hlx"/>
</dbReference>
<evidence type="ECO:0000256" key="5">
    <source>
        <dbReference type="ARBA" id="ARBA00023163"/>
    </source>
</evidence>
<dbReference type="PANTHER" id="PTHR34719">
    <property type="entry name" value="NICKEL-RESPONSIVE REGULATOR"/>
    <property type="match status" value="1"/>
</dbReference>
<dbReference type="NCBIfam" id="NF002815">
    <property type="entry name" value="PRK02967.1"/>
    <property type="match status" value="1"/>
</dbReference>
<dbReference type="Gene3D" id="1.10.1220.10">
    <property type="entry name" value="Met repressor-like"/>
    <property type="match status" value="1"/>
</dbReference>
<dbReference type="InterPro" id="IPR022988">
    <property type="entry name" value="Ni_resp_reg_NikR"/>
</dbReference>
<feature type="domain" description="Transcription factor NikR nickel binding C-terminal" evidence="7">
    <location>
        <begin position="57"/>
        <end position="131"/>
    </location>
</feature>
<keyword evidence="4 6" id="KW-0238">DNA-binding</keyword>
<evidence type="ECO:0000256" key="3">
    <source>
        <dbReference type="ARBA" id="ARBA00023015"/>
    </source>
</evidence>
<dbReference type="NCBIfam" id="NF002169">
    <property type="entry name" value="PRK01002.1"/>
    <property type="match status" value="1"/>
</dbReference>
<feature type="binding site" evidence="6">
    <location>
        <position position="92"/>
    </location>
    <ligand>
        <name>Ni(2+)</name>
        <dbReference type="ChEBI" id="CHEBI:49786"/>
    </ligand>
</feature>
<keyword evidence="9" id="KW-1185">Reference proteome</keyword>
<gene>
    <name evidence="8" type="ORF">HMPREF1705_03294</name>
</gene>
<keyword evidence="5 6" id="KW-0804">Transcription</keyword>
<evidence type="ECO:0000313" key="9">
    <source>
        <dbReference type="Proteomes" id="UP000005273"/>
    </source>
</evidence>
<dbReference type="CDD" id="cd22231">
    <property type="entry name" value="RHH_NikR_HicB-like"/>
    <property type="match status" value="1"/>
</dbReference>
<dbReference type="Pfam" id="PF08753">
    <property type="entry name" value="NikR_C"/>
    <property type="match status" value="1"/>
</dbReference>
<proteinExistence type="inferred from homology"/>
<dbReference type="HAMAP" id="MF_00476">
    <property type="entry name" value="NikR"/>
    <property type="match status" value="1"/>
</dbReference>
<dbReference type="InterPro" id="IPR013321">
    <property type="entry name" value="Arc_rbn_hlx_hlx"/>
</dbReference>
<accession>A0A0T5XCE3</accession>
<dbReference type="GO" id="GO:0003677">
    <property type="term" value="F:DNA binding"/>
    <property type="evidence" value="ECO:0007669"/>
    <property type="project" value="UniProtKB-KW"/>
</dbReference>
<feature type="binding site" evidence="6">
    <location>
        <position position="90"/>
    </location>
    <ligand>
        <name>Ni(2+)</name>
        <dbReference type="ChEBI" id="CHEBI:49786"/>
    </ligand>
</feature>
<dbReference type="SUPFAM" id="SSF47598">
    <property type="entry name" value="Ribbon-helix-helix"/>
    <property type="match status" value="1"/>
</dbReference>
<dbReference type="RefSeq" id="WP_009201274.1">
    <property type="nucleotide sequence ID" value="NZ_ACJX03000001.1"/>
</dbReference>